<feature type="compositionally biased region" description="Pro residues" evidence="1">
    <location>
        <begin position="100"/>
        <end position="109"/>
    </location>
</feature>
<evidence type="ECO:0000313" key="3">
    <source>
        <dbReference type="Proteomes" id="UP000297245"/>
    </source>
</evidence>
<accession>A0A4S8N0M5</accession>
<feature type="compositionally biased region" description="Basic and acidic residues" evidence="1">
    <location>
        <begin position="28"/>
        <end position="37"/>
    </location>
</feature>
<sequence>MYPDYKFTPAPKGSSRKAKAKSGLDGTSSDKIRELRETYARIAGPAVARSKKQKTAKNQSKLAVDIPFQHCILFSEKDSSSSSSSSSSSASQPSDLATPSLPPLFPQTPYPHLSNDYPVSLRDQKLQLSATFPRCPDSTSGLPAQTSYEARPTGCGLDVDMNKNHIFSPESVLYDNTMNIDPVSYLVNVQPLMPALGEGQLEHNNTSTGFDAFTDINLAKNYTSPLASTGTGDSQAAALNSDLQMSMQSWYPIPNANFDFPNWSSAPGGDHWQSDCVVDMKWSR</sequence>
<evidence type="ECO:0000256" key="1">
    <source>
        <dbReference type="SAM" id="MobiDB-lite"/>
    </source>
</evidence>
<gene>
    <name evidence="2" type="ORF">K435DRAFT_772077</name>
</gene>
<dbReference type="EMBL" id="ML179035">
    <property type="protein sequence ID" value="THV08619.1"/>
    <property type="molecule type" value="Genomic_DNA"/>
</dbReference>
<dbReference type="Proteomes" id="UP000297245">
    <property type="component" value="Unassembled WGS sequence"/>
</dbReference>
<organism evidence="2 3">
    <name type="scientific">Dendrothele bispora (strain CBS 962.96)</name>
    <dbReference type="NCBI Taxonomy" id="1314807"/>
    <lineage>
        <taxon>Eukaryota</taxon>
        <taxon>Fungi</taxon>
        <taxon>Dikarya</taxon>
        <taxon>Basidiomycota</taxon>
        <taxon>Agaricomycotina</taxon>
        <taxon>Agaricomycetes</taxon>
        <taxon>Agaricomycetidae</taxon>
        <taxon>Agaricales</taxon>
        <taxon>Agaricales incertae sedis</taxon>
        <taxon>Dendrothele</taxon>
    </lineage>
</organism>
<protein>
    <submittedName>
        <fullName evidence="2">Uncharacterized protein</fullName>
    </submittedName>
</protein>
<proteinExistence type="predicted"/>
<feature type="compositionally biased region" description="Low complexity" evidence="1">
    <location>
        <begin position="80"/>
        <end position="91"/>
    </location>
</feature>
<dbReference type="AlphaFoldDB" id="A0A4S8N0M5"/>
<feature type="region of interest" description="Disordered" evidence="1">
    <location>
        <begin position="79"/>
        <end position="117"/>
    </location>
</feature>
<feature type="region of interest" description="Disordered" evidence="1">
    <location>
        <begin position="1"/>
        <end position="37"/>
    </location>
</feature>
<keyword evidence="3" id="KW-1185">Reference proteome</keyword>
<evidence type="ECO:0000313" key="2">
    <source>
        <dbReference type="EMBL" id="THV08619.1"/>
    </source>
</evidence>
<reference evidence="2 3" key="1">
    <citation type="journal article" date="2019" name="Nat. Ecol. Evol.">
        <title>Megaphylogeny resolves global patterns of mushroom evolution.</title>
        <authorList>
            <person name="Varga T."/>
            <person name="Krizsan K."/>
            <person name="Foldi C."/>
            <person name="Dima B."/>
            <person name="Sanchez-Garcia M."/>
            <person name="Sanchez-Ramirez S."/>
            <person name="Szollosi G.J."/>
            <person name="Szarkandi J.G."/>
            <person name="Papp V."/>
            <person name="Albert L."/>
            <person name="Andreopoulos W."/>
            <person name="Angelini C."/>
            <person name="Antonin V."/>
            <person name="Barry K.W."/>
            <person name="Bougher N.L."/>
            <person name="Buchanan P."/>
            <person name="Buyck B."/>
            <person name="Bense V."/>
            <person name="Catcheside P."/>
            <person name="Chovatia M."/>
            <person name="Cooper J."/>
            <person name="Damon W."/>
            <person name="Desjardin D."/>
            <person name="Finy P."/>
            <person name="Geml J."/>
            <person name="Haridas S."/>
            <person name="Hughes K."/>
            <person name="Justo A."/>
            <person name="Karasinski D."/>
            <person name="Kautmanova I."/>
            <person name="Kiss B."/>
            <person name="Kocsube S."/>
            <person name="Kotiranta H."/>
            <person name="LaButti K.M."/>
            <person name="Lechner B.E."/>
            <person name="Liimatainen K."/>
            <person name="Lipzen A."/>
            <person name="Lukacs Z."/>
            <person name="Mihaltcheva S."/>
            <person name="Morgado L.N."/>
            <person name="Niskanen T."/>
            <person name="Noordeloos M.E."/>
            <person name="Ohm R.A."/>
            <person name="Ortiz-Santana B."/>
            <person name="Ovrebo C."/>
            <person name="Racz N."/>
            <person name="Riley R."/>
            <person name="Savchenko A."/>
            <person name="Shiryaev A."/>
            <person name="Soop K."/>
            <person name="Spirin V."/>
            <person name="Szebenyi C."/>
            <person name="Tomsovsky M."/>
            <person name="Tulloss R.E."/>
            <person name="Uehling J."/>
            <person name="Grigoriev I.V."/>
            <person name="Vagvolgyi C."/>
            <person name="Papp T."/>
            <person name="Martin F.M."/>
            <person name="Miettinen O."/>
            <person name="Hibbett D.S."/>
            <person name="Nagy L.G."/>
        </authorList>
    </citation>
    <scope>NUCLEOTIDE SEQUENCE [LARGE SCALE GENOMIC DNA]</scope>
    <source>
        <strain evidence="2 3">CBS 962.96</strain>
    </source>
</reference>
<name>A0A4S8N0M5_DENBC</name>